<comment type="function">
    <text evidence="13">Component of the F(0) channel, it forms part of the peripheral stalk, linking F(1) to F(0).</text>
</comment>
<evidence type="ECO:0000256" key="15">
    <source>
        <dbReference type="SAM" id="Coils"/>
    </source>
</evidence>
<evidence type="ECO:0000256" key="13">
    <source>
        <dbReference type="HAMAP-Rule" id="MF_01398"/>
    </source>
</evidence>
<dbReference type="EMBL" id="FNPV01000003">
    <property type="protein sequence ID" value="SDY63351.1"/>
    <property type="molecule type" value="Genomic_DNA"/>
</dbReference>
<evidence type="ECO:0000256" key="8">
    <source>
        <dbReference type="ARBA" id="ARBA00023065"/>
    </source>
</evidence>
<dbReference type="AlphaFoldDB" id="A0A1H3LG39"/>
<evidence type="ECO:0000256" key="3">
    <source>
        <dbReference type="ARBA" id="ARBA00022475"/>
    </source>
</evidence>
<comment type="function">
    <text evidence="11 13">F(1)F(0) ATP synthase produces ATP from ADP in the presence of a proton or sodium gradient. F-type ATPases consist of two structural domains, F(1) containing the extramembraneous catalytic core and F(0) containing the membrane proton channel, linked together by a central stalk and a peripheral stalk. During catalysis, ATP synthesis in the catalytic domain of F(1) is coupled via a rotary mechanism of the central stalk subunits to proton translocation.</text>
</comment>
<dbReference type="OrthoDB" id="9795863at2"/>
<evidence type="ECO:0000256" key="9">
    <source>
        <dbReference type="ARBA" id="ARBA00023136"/>
    </source>
</evidence>
<evidence type="ECO:0000256" key="7">
    <source>
        <dbReference type="ARBA" id="ARBA00022989"/>
    </source>
</evidence>
<dbReference type="GO" id="GO:0045259">
    <property type="term" value="C:proton-transporting ATP synthase complex"/>
    <property type="evidence" value="ECO:0007669"/>
    <property type="project" value="UniProtKB-KW"/>
</dbReference>
<keyword evidence="7 13" id="KW-1133">Transmembrane helix</keyword>
<evidence type="ECO:0000256" key="14">
    <source>
        <dbReference type="RuleBase" id="RU003848"/>
    </source>
</evidence>
<keyword evidence="3 13" id="KW-1003">Cell membrane</keyword>
<comment type="similarity">
    <text evidence="1 13 14">Belongs to the ATPase B chain family.</text>
</comment>
<keyword evidence="15" id="KW-0175">Coiled coil</keyword>
<keyword evidence="9 13" id="KW-0472">Membrane</keyword>
<evidence type="ECO:0000256" key="6">
    <source>
        <dbReference type="ARBA" id="ARBA00022781"/>
    </source>
</evidence>
<evidence type="ECO:0000313" key="17">
    <source>
        <dbReference type="Proteomes" id="UP000199230"/>
    </source>
</evidence>
<feature type="transmembrane region" description="Helical" evidence="13">
    <location>
        <begin position="12"/>
        <end position="31"/>
    </location>
</feature>
<dbReference type="GO" id="GO:0012505">
    <property type="term" value="C:endomembrane system"/>
    <property type="evidence" value="ECO:0007669"/>
    <property type="project" value="UniProtKB-SubCell"/>
</dbReference>
<keyword evidence="2 13" id="KW-0813">Transport</keyword>
<feature type="coiled-coil region" evidence="15">
    <location>
        <begin position="49"/>
        <end position="116"/>
    </location>
</feature>
<reference evidence="16 17" key="1">
    <citation type="submission" date="2016-10" db="EMBL/GenBank/DDBJ databases">
        <authorList>
            <person name="de Groot N.N."/>
        </authorList>
    </citation>
    <scope>NUCLEOTIDE SEQUENCE [LARGE SCALE GENOMIC DNA]</scope>
    <source>
        <strain evidence="16 17">APO</strain>
    </source>
</reference>
<dbReference type="GO" id="GO:0046933">
    <property type="term" value="F:proton-transporting ATP synthase activity, rotational mechanism"/>
    <property type="evidence" value="ECO:0007669"/>
    <property type="project" value="UniProtKB-UniRule"/>
</dbReference>
<proteinExistence type="inferred from homology"/>
<gene>
    <name evidence="13" type="primary">atpF</name>
    <name evidence="16" type="ORF">SAMN05192546_103206</name>
</gene>
<evidence type="ECO:0000256" key="4">
    <source>
        <dbReference type="ARBA" id="ARBA00022547"/>
    </source>
</evidence>
<dbReference type="NCBIfam" id="TIGR01144">
    <property type="entry name" value="ATP_synt_b"/>
    <property type="match status" value="1"/>
</dbReference>
<keyword evidence="5 13" id="KW-0812">Transmembrane</keyword>
<dbReference type="Pfam" id="PF00430">
    <property type="entry name" value="ATP-synt_B"/>
    <property type="match status" value="1"/>
</dbReference>
<keyword evidence="6 13" id="KW-0375">Hydrogen ion transport</keyword>
<dbReference type="GO" id="GO:0005886">
    <property type="term" value="C:plasma membrane"/>
    <property type="evidence" value="ECO:0007669"/>
    <property type="project" value="UniProtKB-SubCell"/>
</dbReference>
<dbReference type="PANTHER" id="PTHR33445">
    <property type="entry name" value="ATP SYNTHASE SUBUNIT B', CHLOROPLASTIC"/>
    <property type="match status" value="1"/>
</dbReference>
<keyword evidence="4 13" id="KW-0138">CF(0)</keyword>
<evidence type="ECO:0000313" key="16">
    <source>
        <dbReference type="EMBL" id="SDY63351.1"/>
    </source>
</evidence>
<dbReference type="InterPro" id="IPR050059">
    <property type="entry name" value="ATP_synthase_B_chain"/>
</dbReference>
<dbReference type="STRING" id="159292.SAMN05192546_103206"/>
<comment type="subcellular location">
    <subcellularLocation>
        <location evidence="13">Cell membrane</location>
        <topology evidence="13">Single-pass membrane protein</topology>
    </subcellularLocation>
    <subcellularLocation>
        <location evidence="12">Endomembrane system</location>
        <topology evidence="12">Single-pass membrane protein</topology>
    </subcellularLocation>
</comment>
<organism evidence="16 17">
    <name type="scientific">Tindallia californiensis</name>
    <dbReference type="NCBI Taxonomy" id="159292"/>
    <lineage>
        <taxon>Bacteria</taxon>
        <taxon>Bacillati</taxon>
        <taxon>Bacillota</taxon>
        <taxon>Clostridia</taxon>
        <taxon>Peptostreptococcales</taxon>
        <taxon>Tindalliaceae</taxon>
        <taxon>Tindallia</taxon>
    </lineage>
</organism>
<evidence type="ECO:0000256" key="11">
    <source>
        <dbReference type="ARBA" id="ARBA00025198"/>
    </source>
</evidence>
<dbReference type="HAMAP" id="MF_01398">
    <property type="entry name" value="ATP_synth_b_bprime"/>
    <property type="match status" value="1"/>
</dbReference>
<dbReference type="InterPro" id="IPR002146">
    <property type="entry name" value="ATP_synth_b/b'su_bac/chlpt"/>
</dbReference>
<evidence type="ECO:0000256" key="5">
    <source>
        <dbReference type="ARBA" id="ARBA00022692"/>
    </source>
</evidence>
<dbReference type="CDD" id="cd06503">
    <property type="entry name" value="ATP-synt_Fo_b"/>
    <property type="match status" value="1"/>
</dbReference>
<keyword evidence="10 13" id="KW-0066">ATP synthesis</keyword>
<protein>
    <recommendedName>
        <fullName evidence="13">ATP synthase subunit b</fullName>
    </recommendedName>
    <alternativeName>
        <fullName evidence="13">ATP synthase F(0) sector subunit b</fullName>
    </alternativeName>
    <alternativeName>
        <fullName evidence="13">ATPase subunit I</fullName>
    </alternativeName>
    <alternativeName>
        <fullName evidence="13">F-type ATPase subunit b</fullName>
        <shortName evidence="13">F-ATPase subunit b</shortName>
    </alternativeName>
</protein>
<dbReference type="Proteomes" id="UP000199230">
    <property type="component" value="Unassembled WGS sequence"/>
</dbReference>
<accession>A0A1H3LG39</accession>
<evidence type="ECO:0000256" key="10">
    <source>
        <dbReference type="ARBA" id="ARBA00023310"/>
    </source>
</evidence>
<keyword evidence="17" id="KW-1185">Reference proteome</keyword>
<dbReference type="PANTHER" id="PTHR33445:SF1">
    <property type="entry name" value="ATP SYNTHASE SUBUNIT B"/>
    <property type="match status" value="1"/>
</dbReference>
<dbReference type="GO" id="GO:0046961">
    <property type="term" value="F:proton-transporting ATPase activity, rotational mechanism"/>
    <property type="evidence" value="ECO:0007669"/>
    <property type="project" value="TreeGrafter"/>
</dbReference>
<evidence type="ECO:0000256" key="2">
    <source>
        <dbReference type="ARBA" id="ARBA00022448"/>
    </source>
</evidence>
<evidence type="ECO:0000256" key="1">
    <source>
        <dbReference type="ARBA" id="ARBA00005513"/>
    </source>
</evidence>
<name>A0A1H3LG39_9FIRM</name>
<dbReference type="InterPro" id="IPR005864">
    <property type="entry name" value="ATP_synth_F0_bsu_bac"/>
</dbReference>
<keyword evidence="8 13" id="KW-0406">Ion transport</keyword>
<evidence type="ECO:0000256" key="12">
    <source>
        <dbReference type="ARBA" id="ARBA00037847"/>
    </source>
</evidence>
<sequence>MQQGLVEFSWTFVFQIVNTLVIFLLLRHFLFKPTTDFMEKRTRDIERDIEDAINMKKDADELKASYEEKLANIKQERSDMMKEAARKAEERADGIIKEAREEIRKMEERSRLDLEREQSKAIHEFKNQISELAVLAAAEVMKKELDPQSHEKMIQEFIEQMGETQWPH</sequence>
<comment type="subunit">
    <text evidence="13">F-type ATPases have 2 components, F(1) - the catalytic core - and F(0) - the membrane proton channel. F(1) has five subunits: alpha(3), beta(3), gamma(1), delta(1), epsilon(1). F(0) has three main subunits: a(1), b(2) and c(10-14). The alpha and beta chains form an alternating ring which encloses part of the gamma chain. F(1) is attached to F(0) by a central stalk formed by the gamma and epsilon chains, while a peripheral stalk is formed by the delta and b chains.</text>
</comment>
<dbReference type="RefSeq" id="WP_093311924.1">
    <property type="nucleotide sequence ID" value="NZ_FNPV01000003.1"/>
</dbReference>